<proteinExistence type="predicted"/>
<protein>
    <submittedName>
        <fullName evidence="3">C2H2-type domain-containing protein</fullName>
    </submittedName>
</protein>
<name>A0A183SM96_SCHSO</name>
<evidence type="ECO:0000313" key="2">
    <source>
        <dbReference type="Proteomes" id="UP000275846"/>
    </source>
</evidence>
<gene>
    <name evidence="1" type="ORF">SSLN_LOCUS5344</name>
</gene>
<dbReference type="Proteomes" id="UP000275846">
    <property type="component" value="Unassembled WGS sequence"/>
</dbReference>
<sequence>MEQPPGENGRRATTQTTFLRRCRYGGSPTGRSKMTLQGHFEEIYEATANQPGDLGGPRPGSTDMRRSVKIGAAIYEANRIATAKVKRAARNPPSDSRTLTPGINSITPTIIETTSHNSSPVTPTTATTTTFAFTTTTTTISDGDSLLSCPQCGRKFTSRIGLASTATSTYITADHTRNASASFITMTYNLLTTNPASSTATTTINTTTITGTITPKPRQPPPIPLPTMDTRFKLVFIAIAHSPHASTRLATCESIAL</sequence>
<evidence type="ECO:0000313" key="1">
    <source>
        <dbReference type="EMBL" id="VDL91729.1"/>
    </source>
</evidence>
<dbReference type="AlphaFoldDB" id="A0A183SM96"/>
<evidence type="ECO:0000313" key="3">
    <source>
        <dbReference type="WBParaSite" id="SSLN_0000551501-mRNA-1"/>
    </source>
</evidence>
<organism evidence="3">
    <name type="scientific">Schistocephalus solidus</name>
    <name type="common">Tapeworm</name>
    <dbReference type="NCBI Taxonomy" id="70667"/>
    <lineage>
        <taxon>Eukaryota</taxon>
        <taxon>Metazoa</taxon>
        <taxon>Spiralia</taxon>
        <taxon>Lophotrochozoa</taxon>
        <taxon>Platyhelminthes</taxon>
        <taxon>Cestoda</taxon>
        <taxon>Eucestoda</taxon>
        <taxon>Diphyllobothriidea</taxon>
        <taxon>Diphyllobothriidae</taxon>
        <taxon>Schistocephalus</taxon>
    </lineage>
</organism>
<keyword evidence="2" id="KW-1185">Reference proteome</keyword>
<accession>A0A183SM96</accession>
<dbReference type="EMBL" id="UYSU01033213">
    <property type="protein sequence ID" value="VDL91729.1"/>
    <property type="molecule type" value="Genomic_DNA"/>
</dbReference>
<reference evidence="1 2" key="2">
    <citation type="submission" date="2018-11" db="EMBL/GenBank/DDBJ databases">
        <authorList>
            <consortium name="Pathogen Informatics"/>
        </authorList>
    </citation>
    <scope>NUCLEOTIDE SEQUENCE [LARGE SCALE GENOMIC DNA]</scope>
    <source>
        <strain evidence="1 2">NST_G2</strain>
    </source>
</reference>
<dbReference type="WBParaSite" id="SSLN_0000551501-mRNA-1">
    <property type="protein sequence ID" value="SSLN_0000551501-mRNA-1"/>
    <property type="gene ID" value="SSLN_0000551501"/>
</dbReference>
<dbReference type="OrthoDB" id="410404at2759"/>
<reference evidence="3" key="1">
    <citation type="submission" date="2016-06" db="UniProtKB">
        <authorList>
            <consortium name="WormBaseParasite"/>
        </authorList>
    </citation>
    <scope>IDENTIFICATION</scope>
</reference>